<evidence type="ECO:0000256" key="6">
    <source>
        <dbReference type="ARBA" id="ARBA00022840"/>
    </source>
</evidence>
<gene>
    <name evidence="9" type="ORF">A3D45_00900</name>
</gene>
<dbReference type="InterPro" id="IPR043519">
    <property type="entry name" value="NT_sf"/>
</dbReference>
<comment type="caution">
    <text evidence="9">The sequence shown here is derived from an EMBL/GenBank/DDBJ whole genome shotgun (WGS) entry which is preliminary data.</text>
</comment>
<evidence type="ECO:0000256" key="7">
    <source>
        <dbReference type="ARBA" id="ARBA00022842"/>
    </source>
</evidence>
<evidence type="ECO:0000256" key="4">
    <source>
        <dbReference type="ARBA" id="ARBA00022723"/>
    </source>
</evidence>
<evidence type="ECO:0000259" key="8">
    <source>
        <dbReference type="Pfam" id="PF18765"/>
    </source>
</evidence>
<keyword evidence="3" id="KW-0548">Nucleotidyltransferase</keyword>
<keyword evidence="6" id="KW-0067">ATP-binding</keyword>
<dbReference type="GO" id="GO:0016779">
    <property type="term" value="F:nucleotidyltransferase activity"/>
    <property type="evidence" value="ECO:0007669"/>
    <property type="project" value="UniProtKB-KW"/>
</dbReference>
<dbReference type="PANTHER" id="PTHR33571">
    <property type="entry name" value="SSL8005 PROTEIN"/>
    <property type="match status" value="1"/>
</dbReference>
<dbReference type="InterPro" id="IPR041633">
    <property type="entry name" value="Polbeta"/>
</dbReference>
<evidence type="ECO:0000313" key="9">
    <source>
        <dbReference type="EMBL" id="OGF23452.1"/>
    </source>
</evidence>
<dbReference type="CDD" id="cd05403">
    <property type="entry name" value="NT_KNTase_like"/>
    <property type="match status" value="1"/>
</dbReference>
<evidence type="ECO:0000256" key="3">
    <source>
        <dbReference type="ARBA" id="ARBA00022695"/>
    </source>
</evidence>
<dbReference type="GO" id="GO:0046872">
    <property type="term" value="F:metal ion binding"/>
    <property type="evidence" value="ECO:0007669"/>
    <property type="project" value="UniProtKB-KW"/>
</dbReference>
<dbReference type="PANTHER" id="PTHR33571:SF14">
    <property type="entry name" value="PROTEIN ADENYLYLTRANSFERASE MJ0435-RELATED"/>
    <property type="match status" value="1"/>
</dbReference>
<accession>A0A1F5SA59</accession>
<sequence>MTKKITEIKEKILPILKKNDVVRASIFGSFARGEEKKGSDIDILVELRETRGLLFLAGLKFELEDVLERKVDLLTYKAINPRLEKYVYKDEIKIYGERS</sequence>
<dbReference type="AlphaFoldDB" id="A0A1F5SA59"/>
<evidence type="ECO:0000256" key="1">
    <source>
        <dbReference type="ARBA" id="ARBA00001946"/>
    </source>
</evidence>
<keyword evidence="5" id="KW-0547">Nucleotide-binding</keyword>
<dbReference type="Gene3D" id="3.30.460.10">
    <property type="entry name" value="Beta Polymerase, domain 2"/>
    <property type="match status" value="1"/>
</dbReference>
<evidence type="ECO:0000313" key="10">
    <source>
        <dbReference type="Proteomes" id="UP000176877"/>
    </source>
</evidence>
<keyword evidence="2" id="KW-0808">Transferase</keyword>
<dbReference type="InterPro" id="IPR052038">
    <property type="entry name" value="Type-VII_TA_antitoxin"/>
</dbReference>
<dbReference type="SUPFAM" id="SSF81301">
    <property type="entry name" value="Nucleotidyltransferase"/>
    <property type="match status" value="1"/>
</dbReference>
<dbReference type="EMBL" id="MFFT01000009">
    <property type="protein sequence ID" value="OGF23452.1"/>
    <property type="molecule type" value="Genomic_DNA"/>
</dbReference>
<feature type="domain" description="Polymerase beta nucleotidyltransferase" evidence="8">
    <location>
        <begin position="10"/>
        <end position="96"/>
    </location>
</feature>
<organism evidence="9 10">
    <name type="scientific">Candidatus Falkowbacteria bacterium RIFCSPHIGHO2_02_FULL_42_9</name>
    <dbReference type="NCBI Taxonomy" id="1797986"/>
    <lineage>
        <taxon>Bacteria</taxon>
        <taxon>Candidatus Falkowiibacteriota</taxon>
    </lineage>
</organism>
<comment type="cofactor">
    <cofactor evidence="1">
        <name>Mg(2+)</name>
        <dbReference type="ChEBI" id="CHEBI:18420"/>
    </cofactor>
</comment>
<keyword evidence="7" id="KW-0460">Magnesium</keyword>
<evidence type="ECO:0000256" key="2">
    <source>
        <dbReference type="ARBA" id="ARBA00022679"/>
    </source>
</evidence>
<proteinExistence type="predicted"/>
<reference evidence="9 10" key="1">
    <citation type="journal article" date="2016" name="Nat. Commun.">
        <title>Thousands of microbial genomes shed light on interconnected biogeochemical processes in an aquifer system.</title>
        <authorList>
            <person name="Anantharaman K."/>
            <person name="Brown C.T."/>
            <person name="Hug L.A."/>
            <person name="Sharon I."/>
            <person name="Castelle C.J."/>
            <person name="Probst A.J."/>
            <person name="Thomas B.C."/>
            <person name="Singh A."/>
            <person name="Wilkins M.J."/>
            <person name="Karaoz U."/>
            <person name="Brodie E.L."/>
            <person name="Williams K.H."/>
            <person name="Hubbard S.S."/>
            <person name="Banfield J.F."/>
        </authorList>
    </citation>
    <scope>NUCLEOTIDE SEQUENCE [LARGE SCALE GENOMIC DNA]</scope>
</reference>
<evidence type="ECO:0000256" key="5">
    <source>
        <dbReference type="ARBA" id="ARBA00022741"/>
    </source>
</evidence>
<name>A0A1F5SA59_9BACT</name>
<dbReference type="Pfam" id="PF18765">
    <property type="entry name" value="Polbeta"/>
    <property type="match status" value="1"/>
</dbReference>
<dbReference type="GO" id="GO:0005524">
    <property type="term" value="F:ATP binding"/>
    <property type="evidence" value="ECO:0007669"/>
    <property type="project" value="UniProtKB-KW"/>
</dbReference>
<protein>
    <recommendedName>
        <fullName evidence="8">Polymerase beta nucleotidyltransferase domain-containing protein</fullName>
    </recommendedName>
</protein>
<keyword evidence="4" id="KW-0479">Metal-binding</keyword>
<dbReference type="Proteomes" id="UP000176877">
    <property type="component" value="Unassembled WGS sequence"/>
</dbReference>